<dbReference type="PROSITE" id="PS00141">
    <property type="entry name" value="ASP_PROTEASE"/>
    <property type="match status" value="1"/>
</dbReference>
<evidence type="ECO:0000313" key="2">
    <source>
        <dbReference type="EMBL" id="CAB3977590.1"/>
    </source>
</evidence>
<keyword evidence="3" id="KW-1185">Reference proteome</keyword>
<dbReference type="CDD" id="cd00303">
    <property type="entry name" value="retropepsin_like"/>
    <property type="match status" value="1"/>
</dbReference>
<dbReference type="SUPFAM" id="SSF50630">
    <property type="entry name" value="Acid proteases"/>
    <property type="match status" value="1"/>
</dbReference>
<gene>
    <name evidence="2" type="ORF">PACLA_8A054392</name>
</gene>
<evidence type="ECO:0000313" key="3">
    <source>
        <dbReference type="Proteomes" id="UP001152795"/>
    </source>
</evidence>
<dbReference type="InterPro" id="IPR001969">
    <property type="entry name" value="Aspartic_peptidase_AS"/>
</dbReference>
<accession>A0A6S7FSF7</accession>
<sequence length="367" mass="40759">MAFVEDSLLSSSGNITHHNEQITEDEELSPTLENVVVLTWLHLINPALPNLIKQRYGTELRSRTLASIKPEISQAMSSLLHEIATNDEAKVMHTQTFRRGPSRRLPVPATKQPGSTRLREKSCPLCKQASRPDNHFLSECRFLPERDRKYMVKARQIASILEDDEESFDDAAAEDYPHSNDVPEFPVPASRLVQVCQSPYIGVSVSHHTVRVTIDSGATCNMIRASTVKRLGANIKASSQSARQADGHLPLEVIGETRVAFTREKYELCFEGLVVENLDVEILAGTPFMEANDISVRPARRTVLICDTSYIYGSNETKSPAVRRAVVLRAPSTSTTIWPGEFIEIARPDGIPDNVYALEPRTDAPSA</sequence>
<dbReference type="OrthoDB" id="6113439at2759"/>
<protein>
    <submittedName>
        <fullName evidence="2">Retrovirus-related Pol poly from transposon opus</fullName>
    </submittedName>
</protein>
<evidence type="ECO:0000256" key="1">
    <source>
        <dbReference type="SAM" id="MobiDB-lite"/>
    </source>
</evidence>
<dbReference type="Proteomes" id="UP001152795">
    <property type="component" value="Unassembled WGS sequence"/>
</dbReference>
<feature type="region of interest" description="Disordered" evidence="1">
    <location>
        <begin position="97"/>
        <end position="122"/>
    </location>
</feature>
<dbReference type="AlphaFoldDB" id="A0A6S7FSF7"/>
<dbReference type="Gene3D" id="2.40.70.10">
    <property type="entry name" value="Acid Proteases"/>
    <property type="match status" value="1"/>
</dbReference>
<organism evidence="2 3">
    <name type="scientific">Paramuricea clavata</name>
    <name type="common">Red gorgonian</name>
    <name type="synonym">Violescent sea-whip</name>
    <dbReference type="NCBI Taxonomy" id="317549"/>
    <lineage>
        <taxon>Eukaryota</taxon>
        <taxon>Metazoa</taxon>
        <taxon>Cnidaria</taxon>
        <taxon>Anthozoa</taxon>
        <taxon>Octocorallia</taxon>
        <taxon>Malacalcyonacea</taxon>
        <taxon>Plexauridae</taxon>
        <taxon>Paramuricea</taxon>
    </lineage>
</organism>
<dbReference type="EMBL" id="CACRXK020000056">
    <property type="protein sequence ID" value="CAB3977590.1"/>
    <property type="molecule type" value="Genomic_DNA"/>
</dbReference>
<reference evidence="2" key="1">
    <citation type="submission" date="2020-04" db="EMBL/GenBank/DDBJ databases">
        <authorList>
            <person name="Alioto T."/>
            <person name="Alioto T."/>
            <person name="Gomez Garrido J."/>
        </authorList>
    </citation>
    <scope>NUCLEOTIDE SEQUENCE</scope>
    <source>
        <strain evidence="2">A484AB</strain>
    </source>
</reference>
<comment type="caution">
    <text evidence="2">The sequence shown here is derived from an EMBL/GenBank/DDBJ whole genome shotgun (WGS) entry which is preliminary data.</text>
</comment>
<proteinExistence type="predicted"/>
<dbReference type="GO" id="GO:0004190">
    <property type="term" value="F:aspartic-type endopeptidase activity"/>
    <property type="evidence" value="ECO:0007669"/>
    <property type="project" value="InterPro"/>
</dbReference>
<dbReference type="InterPro" id="IPR021109">
    <property type="entry name" value="Peptidase_aspartic_dom_sf"/>
</dbReference>
<name>A0A6S7FSF7_PARCT</name>
<dbReference type="GO" id="GO:0006508">
    <property type="term" value="P:proteolysis"/>
    <property type="evidence" value="ECO:0007669"/>
    <property type="project" value="InterPro"/>
</dbReference>